<comment type="catalytic activity">
    <reaction evidence="5 6">
        <text>alpha-D-glucose 1-phosphate + UTP + H(+) = UDP-alpha-D-glucose + diphosphate</text>
        <dbReference type="Rhea" id="RHEA:19889"/>
        <dbReference type="ChEBI" id="CHEBI:15378"/>
        <dbReference type="ChEBI" id="CHEBI:33019"/>
        <dbReference type="ChEBI" id="CHEBI:46398"/>
        <dbReference type="ChEBI" id="CHEBI:58601"/>
        <dbReference type="ChEBI" id="CHEBI:58885"/>
        <dbReference type="EC" id="2.7.7.9"/>
    </reaction>
</comment>
<gene>
    <name evidence="8" type="ORF">A8709_04770</name>
</gene>
<evidence type="ECO:0000256" key="6">
    <source>
        <dbReference type="RuleBase" id="RU361259"/>
    </source>
</evidence>
<evidence type="ECO:0000313" key="8">
    <source>
        <dbReference type="EMBL" id="OCT11019.1"/>
    </source>
</evidence>
<keyword evidence="4 6" id="KW-0548">Nucleotidyltransferase</keyword>
<dbReference type="PANTHER" id="PTHR43197">
    <property type="entry name" value="UTP--GLUCOSE-1-PHOSPHATE URIDYLYLTRANSFERASE"/>
    <property type="match status" value="1"/>
</dbReference>
<dbReference type="Gene3D" id="3.90.550.10">
    <property type="entry name" value="Spore Coat Polysaccharide Biosynthesis Protein SpsA, Chain A"/>
    <property type="match status" value="1"/>
</dbReference>
<sequence length="298" mass="33701">MERIVRKAIIPAAGLGTRFLPATKAMPKEMLPIVDKPTIQYIVEEAIDSGIEDIIIVTGRSKKPIEDHFDKNYELEQNLESKNKSELLQIVHDLTNLVDIHYVRQKEALGLGHAIWCARKFIGNEPFAVLLGDMIIDSKVPCLRQMMDVYDATDSSNIIAVAPVPWEEVNKYGVIEGKHVTDRLSFVHNLIEKPQKNPPSNLAIMGRYILNPEIMDLLEHTQPGVGGEIQLTDALQQLAQQQAMYSYMYEGKLYDVGSKIGFLKATVEFALKNNELSEEFERYLYEYAVAQPALRTIV</sequence>
<evidence type="ECO:0000256" key="1">
    <source>
        <dbReference type="ARBA" id="ARBA00006890"/>
    </source>
</evidence>
<dbReference type="InterPro" id="IPR005835">
    <property type="entry name" value="NTP_transferase_dom"/>
</dbReference>
<keyword evidence="9" id="KW-1185">Reference proteome</keyword>
<dbReference type="AlphaFoldDB" id="A0A1C0ZSF6"/>
<comment type="caution">
    <text evidence="8">The sequence shown here is derived from an EMBL/GenBank/DDBJ whole genome shotgun (WGS) entry which is preliminary data.</text>
</comment>
<organism evidence="8 9">
    <name type="scientific">Paenibacillus pectinilyticus</name>
    <dbReference type="NCBI Taxonomy" id="512399"/>
    <lineage>
        <taxon>Bacteria</taxon>
        <taxon>Bacillati</taxon>
        <taxon>Bacillota</taxon>
        <taxon>Bacilli</taxon>
        <taxon>Bacillales</taxon>
        <taxon>Paenibacillaceae</taxon>
        <taxon>Paenibacillus</taxon>
    </lineage>
</organism>
<evidence type="ECO:0000256" key="4">
    <source>
        <dbReference type="ARBA" id="ARBA00022695"/>
    </source>
</evidence>
<dbReference type="CDD" id="cd02541">
    <property type="entry name" value="UGPase_prokaryotic"/>
    <property type="match status" value="1"/>
</dbReference>
<dbReference type="Proteomes" id="UP000093309">
    <property type="component" value="Unassembled WGS sequence"/>
</dbReference>
<dbReference type="STRING" id="512399.A8709_04770"/>
<reference evidence="9" key="1">
    <citation type="submission" date="2016-05" db="EMBL/GenBank/DDBJ databases">
        <title>Paenibacillus oryzae. sp. nov., isolated from the rice root.</title>
        <authorList>
            <person name="Zhang J."/>
            <person name="Zhang X."/>
        </authorList>
    </citation>
    <scope>NUCLEOTIDE SEQUENCE [LARGE SCALE GENOMIC DNA]</scope>
    <source>
        <strain evidence="9">KCTC13222</strain>
    </source>
</reference>
<protein>
    <recommendedName>
        <fullName evidence="2 6">UTP--glucose-1-phosphate uridylyltransferase</fullName>
        <ecNumber evidence="2 6">2.7.7.9</ecNumber>
    </recommendedName>
    <alternativeName>
        <fullName evidence="6">UDP-glucose pyrophosphorylase</fullName>
    </alternativeName>
</protein>
<proteinExistence type="inferred from homology"/>
<dbReference type="NCBIfam" id="TIGR01099">
    <property type="entry name" value="galU"/>
    <property type="match status" value="1"/>
</dbReference>
<dbReference type="SUPFAM" id="SSF53448">
    <property type="entry name" value="Nucleotide-diphospho-sugar transferases"/>
    <property type="match status" value="1"/>
</dbReference>
<comment type="similarity">
    <text evidence="1 6">Belongs to the UDPGP type 2 family.</text>
</comment>
<keyword evidence="3 6" id="KW-0808">Transferase</keyword>
<evidence type="ECO:0000256" key="5">
    <source>
        <dbReference type="ARBA" id="ARBA00048128"/>
    </source>
</evidence>
<dbReference type="InterPro" id="IPR005771">
    <property type="entry name" value="GalU_uridylyltTrfase_bac/arc"/>
</dbReference>
<name>A0A1C0ZSF6_9BACL</name>
<dbReference type="OrthoDB" id="9803871at2"/>
<dbReference type="EMBL" id="LYPC01000028">
    <property type="protein sequence ID" value="OCT11019.1"/>
    <property type="molecule type" value="Genomic_DNA"/>
</dbReference>
<evidence type="ECO:0000256" key="2">
    <source>
        <dbReference type="ARBA" id="ARBA00012415"/>
    </source>
</evidence>
<evidence type="ECO:0000313" key="9">
    <source>
        <dbReference type="Proteomes" id="UP000093309"/>
    </source>
</evidence>
<dbReference type="GO" id="GO:0006011">
    <property type="term" value="P:UDP-alpha-D-glucose metabolic process"/>
    <property type="evidence" value="ECO:0007669"/>
    <property type="project" value="InterPro"/>
</dbReference>
<dbReference type="RefSeq" id="WP_065857674.1">
    <property type="nucleotide sequence ID" value="NZ_LYPC01000028.1"/>
</dbReference>
<dbReference type="InterPro" id="IPR029044">
    <property type="entry name" value="Nucleotide-diphossugar_trans"/>
</dbReference>
<evidence type="ECO:0000256" key="3">
    <source>
        <dbReference type="ARBA" id="ARBA00022679"/>
    </source>
</evidence>
<accession>A0A1C0ZSF6</accession>
<dbReference type="Pfam" id="PF00483">
    <property type="entry name" value="NTP_transferase"/>
    <property type="match status" value="1"/>
</dbReference>
<dbReference type="PANTHER" id="PTHR43197:SF1">
    <property type="entry name" value="UTP--GLUCOSE-1-PHOSPHATE URIDYLYLTRANSFERASE"/>
    <property type="match status" value="1"/>
</dbReference>
<dbReference type="GO" id="GO:0003983">
    <property type="term" value="F:UTP:glucose-1-phosphate uridylyltransferase activity"/>
    <property type="evidence" value="ECO:0007669"/>
    <property type="project" value="UniProtKB-EC"/>
</dbReference>
<dbReference type="EC" id="2.7.7.9" evidence="2 6"/>
<evidence type="ECO:0000259" key="7">
    <source>
        <dbReference type="Pfam" id="PF00483"/>
    </source>
</evidence>
<feature type="domain" description="Nucleotidyl transferase" evidence="7">
    <location>
        <begin position="7"/>
        <end position="267"/>
    </location>
</feature>